<comment type="caution">
    <text evidence="4">The sequence shown here is derived from an EMBL/GenBank/DDBJ whole genome shotgun (WGS) entry which is preliminary data.</text>
</comment>
<evidence type="ECO:0000313" key="4">
    <source>
        <dbReference type="EMBL" id="RXM30104.1"/>
    </source>
</evidence>
<gene>
    <name evidence="4" type="ORF">EOD39_2054</name>
</gene>
<dbReference type="Pfam" id="PF21388">
    <property type="entry name" value="SPATA2_PUB-like"/>
    <property type="match status" value="1"/>
</dbReference>
<evidence type="ECO:0000313" key="5">
    <source>
        <dbReference type="Proteomes" id="UP000289886"/>
    </source>
</evidence>
<keyword evidence="5" id="KW-1185">Reference proteome</keyword>
<dbReference type="AlphaFoldDB" id="A0A444U4L0"/>
<organism evidence="4 5">
    <name type="scientific">Acipenser ruthenus</name>
    <name type="common">Sterlet sturgeon</name>
    <dbReference type="NCBI Taxonomy" id="7906"/>
    <lineage>
        <taxon>Eukaryota</taxon>
        <taxon>Metazoa</taxon>
        <taxon>Chordata</taxon>
        <taxon>Craniata</taxon>
        <taxon>Vertebrata</taxon>
        <taxon>Euteleostomi</taxon>
        <taxon>Actinopterygii</taxon>
        <taxon>Chondrostei</taxon>
        <taxon>Acipenseriformes</taxon>
        <taxon>Acipenseridae</taxon>
        <taxon>Acipenser</taxon>
    </lineage>
</organism>
<evidence type="ECO:0000256" key="2">
    <source>
        <dbReference type="SAM" id="MobiDB-lite"/>
    </source>
</evidence>
<feature type="domain" description="Spermatogenesis-associated protein 2 PUB-like" evidence="3">
    <location>
        <begin position="42"/>
        <end position="190"/>
    </location>
</feature>
<dbReference type="GO" id="GO:0005737">
    <property type="term" value="C:cytoplasm"/>
    <property type="evidence" value="ECO:0007669"/>
    <property type="project" value="TreeGrafter"/>
</dbReference>
<dbReference type="EMBL" id="SCEB01215331">
    <property type="protein sequence ID" value="RXM30104.1"/>
    <property type="molecule type" value="Genomic_DNA"/>
</dbReference>
<dbReference type="Gene3D" id="1.20.58.2190">
    <property type="match status" value="1"/>
</dbReference>
<dbReference type="PANTHER" id="PTHR15326">
    <property type="entry name" value="SPERMATOGENESIS-ASSOCIATED PROTEIN 2/TAMOZHENNIC"/>
    <property type="match status" value="1"/>
</dbReference>
<feature type="compositionally biased region" description="Basic and acidic residues" evidence="2">
    <location>
        <begin position="574"/>
        <end position="585"/>
    </location>
</feature>
<evidence type="ECO:0000259" key="3">
    <source>
        <dbReference type="Pfam" id="PF21388"/>
    </source>
</evidence>
<evidence type="ECO:0000256" key="1">
    <source>
        <dbReference type="ARBA" id="ARBA00038142"/>
    </source>
</evidence>
<dbReference type="InterPro" id="IPR048839">
    <property type="entry name" value="SPATA2_PUB-like"/>
</dbReference>
<name>A0A444U4L0_ACIRT</name>
<accession>A0A444U4L0</accession>
<dbReference type="PANTHER" id="PTHR15326:SF9">
    <property type="entry name" value="SPERMATOGENESIS-ASSOCIATED PROTEIN 2"/>
    <property type="match status" value="1"/>
</dbReference>
<sequence length="585" mass="65548">MKDGKGTVTSKDEVCVDYLNYYESAWPGGKLLVCKERNVTEKAKQFLKSESSPGERFTIFGFYKITEECIKASKGGCRDVLNGLIKATEVLEMICVNLFLFPWRKEIRSLKTFTGPFVYFIQPVLPQDVITTILEWIGYKPETKTEYRLSKDNDNTRTKQIGFELFLARQEWECMLEAMAHMTDSECMEVLQKRSLELDGYTERSESLKDGSQRGKLTLLMEEQAPVESILPPETTLTQGDQVSFETVNAVENSDKVTQKAELTSPLIALDQAKADRPTEVKSVVSTSISEDNSITDIYAAYPDLAIGQKPIFREAQKLKISAHEGNSSENPRKPDLATEAFPAEFNRIDDQSGPPPLTMFSDSQFQYTNEKEAGAETAASPTYFKDPKGSGLFHTSYKEVHCKEVSEKQPNVDELASMLTNMRIKECNEEDLKHPIEETSQHEMWSRGSMENAAFSESVFINVKHPGSSKDQTCQIVCNPAPVLICQVPDCRSCVESDSNGRFSNADGPSPVCTAEALGHITEPPQSFYIPPKSLENQHSIADSDDCSSSNFFQSECSYSENCHPPPITREPQQPDHDDGYVFL</sequence>
<feature type="region of interest" description="Disordered" evidence="2">
    <location>
        <begin position="564"/>
        <end position="585"/>
    </location>
</feature>
<reference evidence="4 5" key="1">
    <citation type="submission" date="2019-01" db="EMBL/GenBank/DDBJ databases">
        <title>Draft Genome and Complete Hox-Cluster Characterization of the Sterlet Sturgeon (Acipenser ruthenus).</title>
        <authorList>
            <person name="Wei Q."/>
        </authorList>
    </citation>
    <scope>NUCLEOTIDE SEQUENCE [LARGE SCALE GENOMIC DNA]</scope>
    <source>
        <strain evidence="4">WHYD16114868_AA</strain>
        <tissue evidence="4">Blood</tissue>
    </source>
</reference>
<protein>
    <submittedName>
        <fullName evidence="4">Spermatogenesis-associated protein 2</fullName>
    </submittedName>
</protein>
<proteinExistence type="inferred from homology"/>
<comment type="similarity">
    <text evidence="1">Belongs to the SPATA2 family.</text>
</comment>
<dbReference type="Proteomes" id="UP000289886">
    <property type="component" value="Unassembled WGS sequence"/>
</dbReference>